<dbReference type="Pfam" id="PF17111">
    <property type="entry name" value="PigL_N"/>
    <property type="match status" value="2"/>
</dbReference>
<proteinExistence type="predicted"/>
<feature type="chain" id="PRO_5044631607" description="Azaphilone pigments biosynthesis cluster protein L N-terminal domain-containing protein" evidence="3">
    <location>
        <begin position="19"/>
        <end position="427"/>
    </location>
</feature>
<reference evidence="7" key="2">
    <citation type="submission" date="2020-04" db="EMBL/GenBank/DDBJ databases">
        <authorList>
            <consortium name="NCBI Genome Project"/>
        </authorList>
    </citation>
    <scope>NUCLEOTIDE SEQUENCE</scope>
    <source>
        <strain evidence="7">CBS 781.70</strain>
    </source>
</reference>
<evidence type="ECO:0000256" key="3">
    <source>
        <dbReference type="SAM" id="SignalP"/>
    </source>
</evidence>
<dbReference type="RefSeq" id="XP_033531226.1">
    <property type="nucleotide sequence ID" value="XM_033676688.1"/>
</dbReference>
<keyword evidence="3" id="KW-0732">Signal</keyword>
<organism evidence="5">
    <name type="scientific">Eremomyces bilateralis CBS 781.70</name>
    <dbReference type="NCBI Taxonomy" id="1392243"/>
    <lineage>
        <taxon>Eukaryota</taxon>
        <taxon>Fungi</taxon>
        <taxon>Dikarya</taxon>
        <taxon>Ascomycota</taxon>
        <taxon>Pezizomycotina</taxon>
        <taxon>Dothideomycetes</taxon>
        <taxon>Dothideomycetes incertae sedis</taxon>
        <taxon>Eremomycetales</taxon>
        <taxon>Eremomycetaceae</taxon>
        <taxon>Eremomyces</taxon>
    </lineage>
</organism>
<feature type="domain" description="Azaphilone pigments biosynthesis cluster protein L N-terminal" evidence="4">
    <location>
        <begin position="241"/>
        <end position="314"/>
    </location>
</feature>
<dbReference type="InterPro" id="IPR031348">
    <property type="entry name" value="PigL_N"/>
</dbReference>
<keyword evidence="1" id="KW-0175">Coiled coil</keyword>
<dbReference type="EMBL" id="ML975171">
    <property type="protein sequence ID" value="KAF1809595.1"/>
    <property type="molecule type" value="Genomic_DNA"/>
</dbReference>
<reference evidence="5 7" key="1">
    <citation type="submission" date="2020-01" db="EMBL/GenBank/DDBJ databases">
        <authorList>
            <consortium name="DOE Joint Genome Institute"/>
            <person name="Haridas S."/>
            <person name="Albert R."/>
            <person name="Binder M."/>
            <person name="Bloem J."/>
            <person name="Labutti K."/>
            <person name="Salamov A."/>
            <person name="Andreopoulos B."/>
            <person name="Baker S.E."/>
            <person name="Barry K."/>
            <person name="Bills G."/>
            <person name="Bluhm B.H."/>
            <person name="Cannon C."/>
            <person name="Castanera R."/>
            <person name="Culley D.E."/>
            <person name="Daum C."/>
            <person name="Ezra D."/>
            <person name="Gonzalez J.B."/>
            <person name="Henrissat B."/>
            <person name="Kuo A."/>
            <person name="Liang C."/>
            <person name="Lipzen A."/>
            <person name="Lutzoni F."/>
            <person name="Magnuson J."/>
            <person name="Mondo S."/>
            <person name="Nolan M."/>
            <person name="Ohm R."/>
            <person name="Pangilinan J."/>
            <person name="Park H.-J."/>
            <person name="Ramirez L."/>
            <person name="Alfaro M."/>
            <person name="Sun H."/>
            <person name="Tritt A."/>
            <person name="Yoshinaga Y."/>
            <person name="Zwiers L.-H."/>
            <person name="Turgeon B.G."/>
            <person name="Goodwin S.B."/>
            <person name="Spatafora J.W."/>
            <person name="Crous P.W."/>
            <person name="Grigoriev I.V."/>
        </authorList>
    </citation>
    <scope>NUCLEOTIDE SEQUENCE</scope>
    <source>
        <strain evidence="5 7">CBS 781.70</strain>
    </source>
</reference>
<dbReference type="AlphaFoldDB" id="A0A6G1FUM5"/>
<keyword evidence="6" id="KW-1185">Reference proteome</keyword>
<dbReference type="OrthoDB" id="5068804at2759"/>
<name>A0A6G1FUM5_9PEZI</name>
<evidence type="ECO:0000313" key="6">
    <source>
        <dbReference type="Proteomes" id="UP000504638"/>
    </source>
</evidence>
<evidence type="ECO:0000313" key="7">
    <source>
        <dbReference type="RefSeq" id="XP_033531226.1"/>
    </source>
</evidence>
<dbReference type="GeneID" id="54417258"/>
<accession>A0A6G1FUM5</accession>
<sequence length="427" mass="47459">MAEPISLASGLITFVVFALKTSTSLYEAVDSFKTSQRAIRELRSELSGLQAVLLSLQEAASNSTVKLDVLQVPLQRCGKACQEFEEVIAKCTAHSGGSRESFRDWAKIRYMGNTIEGFRRTLEVYKSTITIALGDANIRTSVVTVEVLQEYRQLIDDTVSDLRDHLQEINNKLESLTSQGPSLSIEDSNEVQRIQEEKESTQQCLLICADVAAHVDNTRPKVLENLSTPDDGYQSLMNTSRAQVSARAATAKTLQDCGRMLHSTTSKLEKYLREIENRLDTMDSTAIRPSQHQISEEASIREERDSIQKCIEIVGNASDQADQTRTNEFEDITMADDGHQVIVSTLGDLISARRITVGNRSIQWLGQMSDESLQKLSGDHRHFVPEKFERAQSGIVAEFGDRHGPGRKLEPDARSGANPVTAKERLT</sequence>
<feature type="coiled-coil region" evidence="1">
    <location>
        <begin position="148"/>
        <end position="179"/>
    </location>
</feature>
<feature type="signal peptide" evidence="3">
    <location>
        <begin position="1"/>
        <end position="18"/>
    </location>
</feature>
<evidence type="ECO:0000259" key="4">
    <source>
        <dbReference type="Pfam" id="PF17111"/>
    </source>
</evidence>
<feature type="region of interest" description="Disordered" evidence="2">
    <location>
        <begin position="394"/>
        <end position="427"/>
    </location>
</feature>
<evidence type="ECO:0000256" key="1">
    <source>
        <dbReference type="SAM" id="Coils"/>
    </source>
</evidence>
<feature type="compositionally biased region" description="Basic and acidic residues" evidence="2">
    <location>
        <begin position="399"/>
        <end position="413"/>
    </location>
</feature>
<dbReference type="Proteomes" id="UP000504638">
    <property type="component" value="Unplaced"/>
</dbReference>
<feature type="domain" description="Azaphilone pigments biosynthesis cluster protein L N-terminal" evidence="4">
    <location>
        <begin position="2"/>
        <end position="209"/>
    </location>
</feature>
<protein>
    <recommendedName>
        <fullName evidence="4">Azaphilone pigments biosynthesis cluster protein L N-terminal domain-containing protein</fullName>
    </recommendedName>
</protein>
<evidence type="ECO:0000256" key="2">
    <source>
        <dbReference type="SAM" id="MobiDB-lite"/>
    </source>
</evidence>
<gene>
    <name evidence="5 7" type="ORF">P152DRAFT_403061</name>
</gene>
<reference evidence="7" key="3">
    <citation type="submission" date="2025-04" db="UniProtKB">
        <authorList>
            <consortium name="RefSeq"/>
        </authorList>
    </citation>
    <scope>IDENTIFICATION</scope>
    <source>
        <strain evidence="7">CBS 781.70</strain>
    </source>
</reference>
<evidence type="ECO:0000313" key="5">
    <source>
        <dbReference type="EMBL" id="KAF1809595.1"/>
    </source>
</evidence>